<organism evidence="5 6">
    <name type="scientific">Bifidobacterium actinocoloniiforme DSM 22766</name>
    <dbReference type="NCBI Taxonomy" id="1437605"/>
    <lineage>
        <taxon>Bacteria</taxon>
        <taxon>Bacillati</taxon>
        <taxon>Actinomycetota</taxon>
        <taxon>Actinomycetes</taxon>
        <taxon>Bifidobacteriales</taxon>
        <taxon>Bifidobacteriaceae</taxon>
        <taxon>Bifidobacterium</taxon>
    </lineage>
</organism>
<feature type="region of interest" description="Disordered" evidence="1">
    <location>
        <begin position="1"/>
        <end position="65"/>
    </location>
</feature>
<feature type="transmembrane region" description="Helical" evidence="2">
    <location>
        <begin position="385"/>
        <end position="407"/>
    </location>
</feature>
<keyword evidence="2" id="KW-0472">Membrane</keyword>
<feature type="transmembrane region" description="Helical" evidence="2">
    <location>
        <begin position="76"/>
        <end position="97"/>
    </location>
</feature>
<name>A0A086YYK2_9BIFI</name>
<feature type="domain" description="DUF2207" evidence="3">
    <location>
        <begin position="107"/>
        <end position="342"/>
    </location>
</feature>
<dbReference type="AlphaFoldDB" id="A0A086YYK2"/>
<feature type="domain" description="Predicted membrane protein YciQ-like C-terminal" evidence="4">
    <location>
        <begin position="419"/>
        <end position="694"/>
    </location>
</feature>
<dbReference type="InterPro" id="IPR048389">
    <property type="entry name" value="YciQ-like_C"/>
</dbReference>
<feature type="compositionally biased region" description="Low complexity" evidence="1">
    <location>
        <begin position="46"/>
        <end position="60"/>
    </location>
</feature>
<reference evidence="5 6" key="1">
    <citation type="submission" date="2014-03" db="EMBL/GenBank/DDBJ databases">
        <title>Genomics of Bifidobacteria.</title>
        <authorList>
            <person name="Ventura M."/>
            <person name="Milani C."/>
            <person name="Lugli G.A."/>
        </authorList>
    </citation>
    <scope>NUCLEOTIDE SEQUENCE [LARGE SCALE GENOMIC DNA]</scope>
    <source>
        <strain evidence="5 6">DSM 22766</strain>
    </source>
</reference>
<dbReference type="RefSeq" id="WP_051905479.1">
    <property type="nucleotide sequence ID" value="NZ_CP011786.1"/>
</dbReference>
<evidence type="ECO:0000313" key="5">
    <source>
        <dbReference type="EMBL" id="KFI39352.1"/>
    </source>
</evidence>
<feature type="transmembrane region" description="Helical" evidence="2">
    <location>
        <begin position="613"/>
        <end position="630"/>
    </location>
</feature>
<keyword evidence="2" id="KW-1133">Transmembrane helix</keyword>
<dbReference type="Pfam" id="PF09972">
    <property type="entry name" value="DUF2207"/>
    <property type="match status" value="1"/>
</dbReference>
<evidence type="ECO:0000256" key="1">
    <source>
        <dbReference type="SAM" id="MobiDB-lite"/>
    </source>
</evidence>
<keyword evidence="6" id="KW-1185">Reference proteome</keyword>
<evidence type="ECO:0000259" key="3">
    <source>
        <dbReference type="Pfam" id="PF09972"/>
    </source>
</evidence>
<proteinExistence type="predicted"/>
<dbReference type="STRING" id="1437605.AB656_06740"/>
<dbReference type="Pfam" id="PF20990">
    <property type="entry name" value="DUF2207_C"/>
    <property type="match status" value="1"/>
</dbReference>
<gene>
    <name evidence="5" type="ORF">BACT_0184</name>
</gene>
<keyword evidence="2" id="KW-0812">Transmembrane</keyword>
<protein>
    <recommendedName>
        <fullName evidence="7">DUF2207 domain-containing protein</fullName>
    </recommendedName>
</protein>
<evidence type="ECO:0000313" key="6">
    <source>
        <dbReference type="Proteomes" id="UP000029015"/>
    </source>
</evidence>
<evidence type="ECO:0000259" key="4">
    <source>
        <dbReference type="Pfam" id="PF20990"/>
    </source>
</evidence>
<dbReference type="eggNOG" id="COG4907">
    <property type="taxonomic scope" value="Bacteria"/>
</dbReference>
<evidence type="ECO:0000256" key="2">
    <source>
        <dbReference type="SAM" id="Phobius"/>
    </source>
</evidence>
<evidence type="ECO:0008006" key="7">
    <source>
        <dbReference type="Google" id="ProtNLM"/>
    </source>
</evidence>
<dbReference type="Proteomes" id="UP000029015">
    <property type="component" value="Unassembled WGS sequence"/>
</dbReference>
<comment type="caution">
    <text evidence="5">The sequence shown here is derived from an EMBL/GenBank/DDBJ whole genome shotgun (WGS) entry which is preliminary data.</text>
</comment>
<dbReference type="EMBL" id="JGYK01000002">
    <property type="protein sequence ID" value="KFI39352.1"/>
    <property type="molecule type" value="Genomic_DNA"/>
</dbReference>
<accession>A0A086YYK2</accession>
<dbReference type="InterPro" id="IPR018702">
    <property type="entry name" value="DUF2207"/>
</dbReference>
<dbReference type="OrthoDB" id="3223373at2"/>
<sequence>MGQAEQDQTPLDDAFNVPGEPSALTEPSDGKASAPDINYGADSAQDTGAAGPTGDAGPAPEGKRGSRALSWDVKRFIRSLLIALATVLILAGLFSAFSTHLPDLSYNAVDYDVTVLPNGDLKIKERIDMKMLSREGNTPWRQLYQRYNINPGNLTGISDISLYDVDQDLNYRQTEPIDPDQVQKKSARSWDLEEANRWYIGQVDGESIKDYQYRQPLNGVDPTGDSCQTGGSSCQVEIGWNIFDLTDADSKVFELTMTMHGVSTAYDDVTAFQWEPIGQINEIPVGKVTGVVHLPKGASGSNSKAWLHYTGPSRNWRGADGSVHFEASQVSPGQYLDLRVTMDRSLTGDVPRTGQGRAGQRIADEEDNQERQWHQRQVLKARLILAAWALAAILVLGLCVLAIRAAFSSFRRTRYSGPILYWRQAPDMSPAAAAALDCTINGDKKKALRSRQMASTVLSLAAKEVISIYPGPVKTYAGMDMLQASERDLAQAASSSVSHLHRSERTSTIVIRPVAYGDTNVLGLSASQQAALAMLKHAGESLNSRVFDLKQMGESYKEDDDGGKLLEAFDDAAAAEFGSLAATTENGINGILEVLGMVAGIGLWALAKMSGQILLGGVCGAVLITVCAFARSYGASTVLSDEGQSWAGRICGLRNYLLDYSSFSDRGVEYLPLWEDYLVYATALGISKEAMRQLALAVPQVTDASWLDNYASGLVYWSYRPYEFGGSWFGEGGVAAVSGLPGFSDFSDLGNQLTGGFSQIQSTISAASGSSGSGGFGGFSGGSGGGSFGGR</sequence>